<dbReference type="InterPro" id="IPR011990">
    <property type="entry name" value="TPR-like_helical_dom_sf"/>
</dbReference>
<protein>
    <submittedName>
        <fullName evidence="1">LuxR family transcriptional regulator</fullName>
    </submittedName>
</protein>
<organism evidence="1 2">
    <name type="scientific">Streptomyces himalayensis subsp. aureolus</name>
    <dbReference type="NCBI Taxonomy" id="2758039"/>
    <lineage>
        <taxon>Bacteria</taxon>
        <taxon>Bacillati</taxon>
        <taxon>Actinomycetota</taxon>
        <taxon>Actinomycetes</taxon>
        <taxon>Kitasatosporales</taxon>
        <taxon>Streptomycetaceae</taxon>
        <taxon>Streptomyces</taxon>
        <taxon>Streptomyces himalayensis</taxon>
    </lineage>
</organism>
<proteinExistence type="predicted"/>
<reference evidence="1 2" key="1">
    <citation type="submission" date="2020-07" db="EMBL/GenBank/DDBJ databases">
        <title>Streptomyces isolated from Indian soil.</title>
        <authorList>
            <person name="Mandal S."/>
            <person name="Maiti P.K."/>
        </authorList>
    </citation>
    <scope>NUCLEOTIDE SEQUENCE [LARGE SCALE GENOMIC DNA]</scope>
    <source>
        <strain evidence="1 2">PSKA54</strain>
    </source>
</reference>
<feature type="non-terminal residue" evidence="1">
    <location>
        <position position="1"/>
    </location>
</feature>
<gene>
    <name evidence="1" type="ORF">H1V43_40075</name>
</gene>
<dbReference type="Proteomes" id="UP000586976">
    <property type="component" value="Unassembled WGS sequence"/>
</dbReference>
<dbReference type="Gene3D" id="1.25.40.10">
    <property type="entry name" value="Tetratricopeptide repeat domain"/>
    <property type="match status" value="1"/>
</dbReference>
<evidence type="ECO:0000313" key="2">
    <source>
        <dbReference type="Proteomes" id="UP000586976"/>
    </source>
</evidence>
<evidence type="ECO:0000313" key="1">
    <source>
        <dbReference type="EMBL" id="MBA4867356.1"/>
    </source>
</evidence>
<comment type="caution">
    <text evidence="1">The sequence shown here is derived from an EMBL/GenBank/DDBJ whole genome shotgun (WGS) entry which is preliminary data.</text>
</comment>
<keyword evidence="2" id="KW-1185">Reference proteome</keyword>
<accession>A0A7W2D9Y8</accession>
<feature type="non-terminal residue" evidence="1">
    <location>
        <position position="430"/>
    </location>
</feature>
<sequence>LLSIAAAGPVDDRRRGRIELLRAQVAFTVGRGSEGAGLLLKAARRLQSHDVPLARETYLEAINAAMIAGPMAPSGGQLEAARAARAAPPAPQPPRPADLLLDGTAIRITEGQTACVPTLKSALSAFSAADLNQDDGLRWLWLASITAAGLWDHDTWALLSARHLQMTREAGQIANLPLALTSRIADRVLAGELTEAATLAEELTAVSEAIGIAVPLYGALMLVAWQGREDAHAELARRAAEDAALRGEGMAPVISALGAALLGNGLGRYDQALAAAREASRNRLPGELGTQTWALAECIEAAVRSEDSSAATDAFQQLTEVTSPSGTDWALGIETRSRALMSNGTTAEGCYREAIDRLGRTSVRGELARAHLLYGEWLRRERRRSQAREQLRTAHEMFTAMGMEAFADRAARELRAIGETARKRTVETTG</sequence>
<dbReference type="AlphaFoldDB" id="A0A7W2D9Y8"/>
<name>A0A7W2D9Y8_9ACTN</name>
<dbReference type="EMBL" id="JACEQY010000147">
    <property type="protein sequence ID" value="MBA4867356.1"/>
    <property type="molecule type" value="Genomic_DNA"/>
</dbReference>